<dbReference type="KEGG" id="rcf:Poly24_51060"/>
<organism evidence="1 2">
    <name type="scientific">Rosistilla carotiformis</name>
    <dbReference type="NCBI Taxonomy" id="2528017"/>
    <lineage>
        <taxon>Bacteria</taxon>
        <taxon>Pseudomonadati</taxon>
        <taxon>Planctomycetota</taxon>
        <taxon>Planctomycetia</taxon>
        <taxon>Pirellulales</taxon>
        <taxon>Pirellulaceae</taxon>
        <taxon>Rosistilla</taxon>
    </lineage>
</organism>
<sequence length="56" mass="6150">MGIPLSGCVSLVGSVVCEVLHVFYVVGHVHLVRHASPAVHVYMKVWDTTFWIGGRC</sequence>
<evidence type="ECO:0000313" key="1">
    <source>
        <dbReference type="EMBL" id="QDV71371.1"/>
    </source>
</evidence>
<protein>
    <submittedName>
        <fullName evidence="1">Uncharacterized protein</fullName>
    </submittedName>
</protein>
<reference evidence="1 2" key="1">
    <citation type="submission" date="2019-02" db="EMBL/GenBank/DDBJ databases">
        <title>Deep-cultivation of Planctomycetes and their phenomic and genomic characterization uncovers novel biology.</title>
        <authorList>
            <person name="Wiegand S."/>
            <person name="Jogler M."/>
            <person name="Boedeker C."/>
            <person name="Pinto D."/>
            <person name="Vollmers J."/>
            <person name="Rivas-Marin E."/>
            <person name="Kohn T."/>
            <person name="Peeters S.H."/>
            <person name="Heuer A."/>
            <person name="Rast P."/>
            <person name="Oberbeckmann S."/>
            <person name="Bunk B."/>
            <person name="Jeske O."/>
            <person name="Meyerdierks A."/>
            <person name="Storesund J.E."/>
            <person name="Kallscheuer N."/>
            <person name="Luecker S."/>
            <person name="Lage O.M."/>
            <person name="Pohl T."/>
            <person name="Merkel B.J."/>
            <person name="Hornburger P."/>
            <person name="Mueller R.-W."/>
            <person name="Bruemmer F."/>
            <person name="Labrenz M."/>
            <person name="Spormann A.M."/>
            <person name="Op den Camp H."/>
            <person name="Overmann J."/>
            <person name="Amann R."/>
            <person name="Jetten M.S.M."/>
            <person name="Mascher T."/>
            <person name="Medema M.H."/>
            <person name="Devos D.P."/>
            <person name="Kaster A.-K."/>
            <person name="Ovreas L."/>
            <person name="Rohde M."/>
            <person name="Galperin M.Y."/>
            <person name="Jogler C."/>
        </authorList>
    </citation>
    <scope>NUCLEOTIDE SEQUENCE [LARGE SCALE GENOMIC DNA]</scope>
    <source>
        <strain evidence="1 2">Poly24</strain>
    </source>
</reference>
<keyword evidence="2" id="KW-1185">Reference proteome</keyword>
<dbReference type="AlphaFoldDB" id="A0A518K0R1"/>
<dbReference type="EMBL" id="CP036348">
    <property type="protein sequence ID" value="QDV71371.1"/>
    <property type="molecule type" value="Genomic_DNA"/>
</dbReference>
<proteinExistence type="predicted"/>
<accession>A0A518K0R1</accession>
<evidence type="ECO:0000313" key="2">
    <source>
        <dbReference type="Proteomes" id="UP000315082"/>
    </source>
</evidence>
<gene>
    <name evidence="1" type="ORF">Poly24_51060</name>
</gene>
<name>A0A518K0R1_9BACT</name>
<dbReference type="Proteomes" id="UP000315082">
    <property type="component" value="Chromosome"/>
</dbReference>